<feature type="transmembrane region" description="Helical" evidence="5">
    <location>
        <begin position="409"/>
        <end position="427"/>
    </location>
</feature>
<dbReference type="Pfam" id="PF04932">
    <property type="entry name" value="Wzy_C"/>
    <property type="match status" value="1"/>
</dbReference>
<dbReference type="GO" id="GO:0016020">
    <property type="term" value="C:membrane"/>
    <property type="evidence" value="ECO:0007669"/>
    <property type="project" value="UniProtKB-SubCell"/>
</dbReference>
<organism evidence="7 8">
    <name type="scientific">Herminiimonas fonticola</name>
    <dbReference type="NCBI Taxonomy" id="303380"/>
    <lineage>
        <taxon>Bacteria</taxon>
        <taxon>Pseudomonadati</taxon>
        <taxon>Pseudomonadota</taxon>
        <taxon>Betaproteobacteria</taxon>
        <taxon>Burkholderiales</taxon>
        <taxon>Oxalobacteraceae</taxon>
        <taxon>Herminiimonas</taxon>
    </lineage>
</organism>
<dbReference type="PANTHER" id="PTHR37422:SF13">
    <property type="entry name" value="LIPOPOLYSACCHARIDE BIOSYNTHESIS PROTEIN PA4999-RELATED"/>
    <property type="match status" value="1"/>
</dbReference>
<accession>A0A4R6GF79</accession>
<feature type="transmembrane region" description="Helical" evidence="5">
    <location>
        <begin position="103"/>
        <end position="121"/>
    </location>
</feature>
<dbReference type="EMBL" id="SNWF01000004">
    <property type="protein sequence ID" value="TDN93539.1"/>
    <property type="molecule type" value="Genomic_DNA"/>
</dbReference>
<keyword evidence="3 5" id="KW-1133">Transmembrane helix</keyword>
<feature type="transmembrane region" description="Helical" evidence="5">
    <location>
        <begin position="195"/>
        <end position="211"/>
    </location>
</feature>
<evidence type="ECO:0000313" key="7">
    <source>
        <dbReference type="EMBL" id="TDN93539.1"/>
    </source>
</evidence>
<feature type="transmembrane region" description="Helical" evidence="5">
    <location>
        <begin position="217"/>
        <end position="233"/>
    </location>
</feature>
<protein>
    <submittedName>
        <fullName evidence="7">O-antigen ligase</fullName>
    </submittedName>
</protein>
<comment type="caution">
    <text evidence="7">The sequence shown here is derived from an EMBL/GenBank/DDBJ whole genome shotgun (WGS) entry which is preliminary data.</text>
</comment>
<evidence type="ECO:0000256" key="4">
    <source>
        <dbReference type="ARBA" id="ARBA00023136"/>
    </source>
</evidence>
<keyword evidence="8" id="KW-1185">Reference proteome</keyword>
<feature type="transmembrane region" description="Helical" evidence="5">
    <location>
        <begin position="167"/>
        <end position="186"/>
    </location>
</feature>
<evidence type="ECO:0000256" key="2">
    <source>
        <dbReference type="ARBA" id="ARBA00022692"/>
    </source>
</evidence>
<feature type="transmembrane region" description="Helical" evidence="5">
    <location>
        <begin position="133"/>
        <end position="155"/>
    </location>
</feature>
<feature type="domain" description="O-antigen ligase-related" evidence="6">
    <location>
        <begin position="202"/>
        <end position="365"/>
    </location>
</feature>
<dbReference type="Proteomes" id="UP000294737">
    <property type="component" value="Unassembled WGS sequence"/>
</dbReference>
<keyword evidence="2 5" id="KW-0812">Transmembrane</keyword>
<keyword evidence="7" id="KW-0436">Ligase</keyword>
<evidence type="ECO:0000256" key="3">
    <source>
        <dbReference type="ARBA" id="ARBA00022989"/>
    </source>
</evidence>
<sequence length="434" mass="47328">MSPVEPVQSVEISASRLRRKNMTRTAGLCLLGTLLALGSLHTKTLGAAWLGLCIWGFKGPFNLRNTHTNKMTSAAASAWLIGCGVALLLASLCVFIWAEDGDILNPQFRLLFPAAAALFLIRRNAISIPIRIGMTHAVAAASILAFLWSAFWWMRGVDVRGSLASNAIPWAVAVSFNACLLLPMALSKKESATRRWIWFFGTACGIAAVLLSQSRGAFLVIPWCGLVYAWFWHKKTHASHTRFHRTLLGLFCAVAVLLAGAWWGPGDVLRMRQAAQNIQEFQSTENYNTSGGARLYLWDLAWTGIKQSPWIGIGSVERMRRIQHAGDGGSEEELAKLSDVRQLGHVHNQYLNAALDGGAIGLTALLALLAGMTIATRRLARIDPVAAWQMGGVLFMHATASLTNVNFLHNYYVMALSLAAVMPLLAARNEPPSL</sequence>
<dbReference type="AlphaFoldDB" id="A0A4R6GF79"/>
<keyword evidence="4 5" id="KW-0472">Membrane</keyword>
<gene>
    <name evidence="7" type="ORF">EV677_0068</name>
</gene>
<feature type="transmembrane region" description="Helical" evidence="5">
    <location>
        <begin position="350"/>
        <end position="373"/>
    </location>
</feature>
<dbReference type="PANTHER" id="PTHR37422">
    <property type="entry name" value="TEICHURONIC ACID BIOSYNTHESIS PROTEIN TUAE"/>
    <property type="match status" value="1"/>
</dbReference>
<evidence type="ECO:0000313" key="8">
    <source>
        <dbReference type="Proteomes" id="UP000294737"/>
    </source>
</evidence>
<evidence type="ECO:0000259" key="6">
    <source>
        <dbReference type="Pfam" id="PF04932"/>
    </source>
</evidence>
<evidence type="ECO:0000256" key="1">
    <source>
        <dbReference type="ARBA" id="ARBA00004141"/>
    </source>
</evidence>
<name>A0A4R6GF79_9BURK</name>
<dbReference type="GO" id="GO:0016874">
    <property type="term" value="F:ligase activity"/>
    <property type="evidence" value="ECO:0007669"/>
    <property type="project" value="UniProtKB-KW"/>
</dbReference>
<feature type="transmembrane region" description="Helical" evidence="5">
    <location>
        <begin position="75"/>
        <end position="97"/>
    </location>
</feature>
<dbReference type="InterPro" id="IPR007016">
    <property type="entry name" value="O-antigen_ligase-rel_domated"/>
</dbReference>
<dbReference type="InterPro" id="IPR051533">
    <property type="entry name" value="WaaL-like"/>
</dbReference>
<comment type="subcellular location">
    <subcellularLocation>
        <location evidence="1">Membrane</location>
        <topology evidence="1">Multi-pass membrane protein</topology>
    </subcellularLocation>
</comment>
<evidence type="ECO:0000256" key="5">
    <source>
        <dbReference type="SAM" id="Phobius"/>
    </source>
</evidence>
<proteinExistence type="predicted"/>
<feature type="transmembrane region" description="Helical" evidence="5">
    <location>
        <begin position="21"/>
        <end position="40"/>
    </location>
</feature>
<feature type="transmembrane region" description="Helical" evidence="5">
    <location>
        <begin position="46"/>
        <end position="63"/>
    </location>
</feature>
<reference evidence="7 8" key="1">
    <citation type="submission" date="2019-03" db="EMBL/GenBank/DDBJ databases">
        <title>Genomic Encyclopedia of Type Strains, Phase IV (KMG-IV): sequencing the most valuable type-strain genomes for metagenomic binning, comparative biology and taxonomic classification.</title>
        <authorList>
            <person name="Goeker M."/>
        </authorList>
    </citation>
    <scope>NUCLEOTIDE SEQUENCE [LARGE SCALE GENOMIC DNA]</scope>
    <source>
        <strain evidence="7 8">DSM 18555</strain>
    </source>
</reference>
<feature type="transmembrane region" description="Helical" evidence="5">
    <location>
        <begin position="245"/>
        <end position="263"/>
    </location>
</feature>